<comment type="caution">
    <text evidence="5">The sequence shown here is derived from an EMBL/GenBank/DDBJ whole genome shotgun (WGS) entry which is preliminary data.</text>
</comment>
<evidence type="ECO:0000313" key="8">
    <source>
        <dbReference type="Proteomes" id="UP000308018"/>
    </source>
</evidence>
<evidence type="ECO:0000313" key="6">
    <source>
        <dbReference type="EMBL" id="TKG32642.1"/>
    </source>
</evidence>
<reference evidence="5" key="3">
    <citation type="journal article" date="2018" name="Nature">
        <title>A major lineage of non-tailed dsDNA viruses as unrecognized killers of marine bacteria.</title>
        <authorList>
            <person name="Kauffman K.M."/>
            <person name="Hussain F.A."/>
            <person name="Yang J."/>
            <person name="Arevalo P."/>
            <person name="Brown J.M."/>
            <person name="Chang W.K."/>
            <person name="VanInsberghe D."/>
            <person name="Elsherbini J."/>
            <person name="Sharma R.S."/>
            <person name="Cutler M.B."/>
            <person name="Kelly L."/>
            <person name="Polz M.F."/>
        </authorList>
    </citation>
    <scope>NUCLEOTIDE SEQUENCE</scope>
    <source>
        <strain evidence="5">10N.222.48.A2</strain>
    </source>
</reference>
<dbReference type="PRINTS" id="PR00722">
    <property type="entry name" value="CHYMOTRYPSIN"/>
</dbReference>
<organism evidence="5 7">
    <name type="scientific">Vibrio tasmaniensis</name>
    <dbReference type="NCBI Taxonomy" id="212663"/>
    <lineage>
        <taxon>Bacteria</taxon>
        <taxon>Pseudomonadati</taxon>
        <taxon>Pseudomonadota</taxon>
        <taxon>Gammaproteobacteria</taxon>
        <taxon>Vibrionales</taxon>
        <taxon>Vibrionaceae</taxon>
        <taxon>Vibrio</taxon>
    </lineage>
</organism>
<proteinExistence type="inferred from homology"/>
<protein>
    <submittedName>
        <fullName evidence="6">Trypsin-like serine protease</fullName>
    </submittedName>
</protein>
<dbReference type="Proteomes" id="UP000308018">
    <property type="component" value="Unassembled WGS sequence"/>
</dbReference>
<feature type="signal peptide" evidence="3">
    <location>
        <begin position="1"/>
        <end position="21"/>
    </location>
</feature>
<dbReference type="InterPro" id="IPR043504">
    <property type="entry name" value="Peptidase_S1_PA_chymotrypsin"/>
</dbReference>
<dbReference type="PANTHER" id="PTHR24276">
    <property type="entry name" value="POLYSERASE-RELATED"/>
    <property type="match status" value="1"/>
</dbReference>
<dbReference type="InterPro" id="IPR050430">
    <property type="entry name" value="Peptidase_S1"/>
</dbReference>
<dbReference type="InterPro" id="IPR009003">
    <property type="entry name" value="Peptidase_S1_PA"/>
</dbReference>
<evidence type="ECO:0000256" key="1">
    <source>
        <dbReference type="ARBA" id="ARBA00007664"/>
    </source>
</evidence>
<evidence type="ECO:0000259" key="4">
    <source>
        <dbReference type="PROSITE" id="PS50240"/>
    </source>
</evidence>
<gene>
    <name evidence="5" type="ORF">BCS92_02480</name>
    <name evidence="6" type="ORF">FC057_12370</name>
</gene>
<reference evidence="7" key="1">
    <citation type="submission" date="2016-07" db="EMBL/GenBank/DDBJ databases">
        <title>Nontailed viruses are major unrecognized killers of bacteria in the ocean.</title>
        <authorList>
            <person name="Kauffman K."/>
            <person name="Hussain F."/>
            <person name="Yang J."/>
            <person name="Arevalo P."/>
            <person name="Brown J."/>
            <person name="Cutler M."/>
            <person name="Kelly L."/>
            <person name="Polz M.F."/>
        </authorList>
    </citation>
    <scope>NUCLEOTIDE SEQUENCE [LARGE SCALE GENOMIC DNA]</scope>
    <source>
        <strain evidence="7">10N.222.48.A2</strain>
    </source>
</reference>
<comment type="similarity">
    <text evidence="1">Belongs to the peptidase S1 family.</text>
</comment>
<reference evidence="5" key="2">
    <citation type="submission" date="2016-07" db="EMBL/GenBank/DDBJ databases">
        <authorList>
            <person name="Wan K."/>
            <person name="Booth B."/>
            <person name="Spirohn K."/>
            <person name="Hao T."/>
            <person name="Hu Y."/>
            <person name="Calderwood M."/>
            <person name="Hill D."/>
            <person name="Mohr S."/>
            <person name="Vidal M."/>
            <person name="Celniker S."/>
            <person name="Perrimon N."/>
        </authorList>
    </citation>
    <scope>NUCLEOTIDE SEQUENCE</scope>
    <source>
        <strain evidence="5">10N.222.48.A2</strain>
    </source>
</reference>
<evidence type="ECO:0000313" key="5">
    <source>
        <dbReference type="EMBL" id="PMP10011.1"/>
    </source>
</evidence>
<accession>A0A2N7NCU3</accession>
<dbReference type="Gene3D" id="2.40.10.10">
    <property type="entry name" value="Trypsin-like serine proteases"/>
    <property type="match status" value="1"/>
</dbReference>
<dbReference type="RefSeq" id="WP_102258427.1">
    <property type="nucleotide sequence ID" value="NZ_MDBG01000002.1"/>
</dbReference>
<dbReference type="InterPro" id="IPR001254">
    <property type="entry name" value="Trypsin_dom"/>
</dbReference>
<dbReference type="EMBL" id="MDBP01000080">
    <property type="protein sequence ID" value="PMP10011.1"/>
    <property type="molecule type" value="Genomic_DNA"/>
</dbReference>
<dbReference type="SMART" id="SM00020">
    <property type="entry name" value="Tryp_SPc"/>
    <property type="match status" value="1"/>
</dbReference>
<dbReference type="Proteomes" id="UP000235579">
    <property type="component" value="Unassembled WGS sequence"/>
</dbReference>
<dbReference type="PROSITE" id="PS50240">
    <property type="entry name" value="TRYPSIN_DOM"/>
    <property type="match status" value="1"/>
</dbReference>
<feature type="chain" id="PRO_5030054069" evidence="3">
    <location>
        <begin position="22"/>
        <end position="439"/>
    </location>
</feature>
<dbReference type="AlphaFoldDB" id="A0A2N7NCU3"/>
<dbReference type="GO" id="GO:0006508">
    <property type="term" value="P:proteolysis"/>
    <property type="evidence" value="ECO:0007669"/>
    <property type="project" value="UniProtKB-KW"/>
</dbReference>
<dbReference type="Pfam" id="PF00089">
    <property type="entry name" value="Trypsin"/>
    <property type="match status" value="1"/>
</dbReference>
<sequence>MKRLQASFLAISVLASLPAVAVVNGTNVSSSTYQDYVLKVDFNGSNCGGALIGSEYFLTAKHCLVGGIGSTGIMKYGQSIKNETTASVGYTIVKTGEDSGLAADWVANTDARFATLLAADSGLTGYSLKDSKVNKDWALLKLDSKIGHSTGAILSPLYDFGTKTNNLPLDTKMTFRGFGIDSSGSAPSIMQTSQFKTNNSWHQARTEGKGFGDVYDAEVGVDIPIVCLATTYNGTTGDICYWDGYDTVELWNVGTTELGAGDSGTPLSHDNKILAIASSSAWSNKDVFQHFTYSMDHIASAINKVIYPNAHKQVTSGDSSTQAFTVAIQNFSGSSVNLAPTLVDPTGQFSAVVAGCVGILDAKQGCLMTASFDPKGVGITSTFTASIDMGNGESVPLKISVKPTTKSTPAAAPSGGSGGSMGLFSMLALMSFGWLRRKA</sequence>
<reference evidence="6 8" key="4">
    <citation type="submission" date="2019-04" db="EMBL/GenBank/DDBJ databases">
        <title>A reverse ecology approach based on a biological definition of microbial populations.</title>
        <authorList>
            <person name="Arevalo P."/>
            <person name="Vaninsberghe D."/>
            <person name="Elsherbini J."/>
            <person name="Gore J."/>
            <person name="Polz M."/>
        </authorList>
    </citation>
    <scope>NUCLEOTIDE SEQUENCE [LARGE SCALE GENOMIC DNA]</scope>
    <source>
        <strain evidence="6 8">10N.222.45.A8</strain>
    </source>
</reference>
<evidence type="ECO:0000313" key="7">
    <source>
        <dbReference type="Proteomes" id="UP000235579"/>
    </source>
</evidence>
<keyword evidence="2" id="KW-1015">Disulfide bond</keyword>
<dbReference type="EMBL" id="SYVV01000021">
    <property type="protein sequence ID" value="TKG32642.1"/>
    <property type="molecule type" value="Genomic_DNA"/>
</dbReference>
<dbReference type="NCBIfam" id="TIGR03501">
    <property type="entry name" value="GlyGly_CTERM"/>
    <property type="match status" value="1"/>
</dbReference>
<evidence type="ECO:0000256" key="2">
    <source>
        <dbReference type="ARBA" id="ARBA00023157"/>
    </source>
</evidence>
<dbReference type="InterPro" id="IPR001314">
    <property type="entry name" value="Peptidase_S1A"/>
</dbReference>
<keyword evidence="6" id="KW-0645">Protease</keyword>
<feature type="domain" description="Peptidase S1" evidence="4">
    <location>
        <begin position="22"/>
        <end position="303"/>
    </location>
</feature>
<keyword evidence="6" id="KW-0378">Hydrolase</keyword>
<dbReference type="InterPro" id="IPR020008">
    <property type="entry name" value="GlyGly_CTERM"/>
</dbReference>
<evidence type="ECO:0000256" key="3">
    <source>
        <dbReference type="SAM" id="SignalP"/>
    </source>
</evidence>
<name>A0A2N7NCU3_9VIBR</name>
<dbReference type="GO" id="GO:0004252">
    <property type="term" value="F:serine-type endopeptidase activity"/>
    <property type="evidence" value="ECO:0007669"/>
    <property type="project" value="InterPro"/>
</dbReference>
<keyword evidence="3" id="KW-0732">Signal</keyword>
<dbReference type="PANTHER" id="PTHR24276:SF98">
    <property type="entry name" value="FI18310P1-RELATED"/>
    <property type="match status" value="1"/>
</dbReference>
<dbReference type="SUPFAM" id="SSF50494">
    <property type="entry name" value="Trypsin-like serine proteases"/>
    <property type="match status" value="1"/>
</dbReference>